<evidence type="ECO:0000313" key="2">
    <source>
        <dbReference type="EMBL" id="KAF5339980.1"/>
    </source>
</evidence>
<feature type="region of interest" description="Disordered" evidence="1">
    <location>
        <begin position="980"/>
        <end position="1049"/>
    </location>
</feature>
<protein>
    <submittedName>
        <fullName evidence="2">Uncharacterized protein</fullName>
    </submittedName>
</protein>
<gene>
    <name evidence="2" type="ORF">D9611_012416</name>
</gene>
<dbReference type="AlphaFoldDB" id="A0A8H5CE01"/>
<proteinExistence type="predicted"/>
<feature type="region of interest" description="Disordered" evidence="1">
    <location>
        <begin position="1129"/>
        <end position="1190"/>
    </location>
</feature>
<sequence>MNPFEIAGDVVASQDLRSSEFEAQQVTSSPASRLSAGGFTDTWNDCSHLSSFCSSGVIQARSENRTLEGERNALSQATAAQTQEVDKEKGTAERLRGGGVEGRTPRKGGISDHAPPYQRPHPADYPTEERPSGSFVGVGSLPGKNEEAGVALVPDELPEAKKERPYVVLPSGFASGMPLKKGKGHTVRKASGTSLKSQLPTKEKPGARGMSVLEMIHVHFEEGDHHVIPKIDLPSKEELSGSYCGVGSLPGKRREPAVALFPVERKHHLDNEVDVSQLLPSMETPSISYGGVGSLPGKKDEAGVALLPEERRHAEVDILAPPVPRIPAGHKKIPRTPSGAHRHVGAEPAAHGHHASHKERVAEAHAKAVESRHWAGMGNQPHGATKMRYMGMRTTLTGEEMYQAKFASGIDNRSMAKVDLPSTEEPSLSRCGVGSLPGKTGEEGVAIFPYERPRHMDNEIAPEEFMPTTEVITISYGGVGSLPGKRGEQRVALTPEERLHPEGAAKVELPSTEEPSLSRCGVGSLPGKTGEEGVAIFPYERPRHMDNEIAVEEFMPTTEVITISYGGVGSLPGKRSEQRVALAPEERLHPAVGILMSHLPPRADQLPSTEHPSGSLVGVGSLPGQRNEKAVALTPEERHHPEEQILASHRKRGQHGAGHRGSRKAHGQKGPEGIARSTSGRQHPEHQRPQEPSHRAEGQVDQEGQSFREGLSSRHESEHARHQQDHHMPSMPGVGAGVGGVGSKARERFGWEHPGGPAVMQRVHSNLSPTAPEFVPHWSGGMLYLSHMVQGQEQGGQASATVDDDVGSDIMSEDDEEALEKVHQAERRLQQAREEEERAGVRIVYSPIGTQIEPTEQEKREMEAQERKNLEERRKRMEEEEKEAIERGEERAEMMRKTMKRVGGDVRGAVEGVREGVEGVTHMVWGKMRWEAKPGQDRGGVASTLASQAHEAEDAAKGMMAGASKKVGGEYMHLRQPQSDEVQGRLNDRTPTNAPPAATTMSGTTGVSAGRPEHGKGSARALHFDTSAGKSTIPSNLRREYVRSEREDAQAEARLVDGEDGSTYPQHHERHGVLRGAEGVEFTMDSGEWGVLPGYPTQAGMSKLMQDRMLEDQMRRAKTMGHDGVETTTNTMKQVSHLETDSQPSAADLLGMKDPSRADLDDLDSNLAVHGSSSDLGSGDQGLEDRFSGKHTPVAMGEGARKGLSINDLGPVVEVRQYEVHEHQHGASKGIN</sequence>
<feature type="region of interest" description="Disordered" evidence="1">
    <location>
        <begin position="855"/>
        <end position="889"/>
    </location>
</feature>
<feature type="compositionally biased region" description="Basic and acidic residues" evidence="1">
    <location>
        <begin position="84"/>
        <end position="96"/>
    </location>
</feature>
<name>A0A8H5CE01_9AGAR</name>
<feature type="region of interest" description="Disordered" evidence="1">
    <location>
        <begin position="335"/>
        <end position="365"/>
    </location>
</feature>
<feature type="compositionally biased region" description="Low complexity" evidence="1">
    <location>
        <begin position="990"/>
        <end position="1000"/>
    </location>
</feature>
<dbReference type="Proteomes" id="UP000541558">
    <property type="component" value="Unassembled WGS sequence"/>
</dbReference>
<evidence type="ECO:0000313" key="3">
    <source>
        <dbReference type="Proteomes" id="UP000541558"/>
    </source>
</evidence>
<dbReference type="OrthoDB" id="3268823at2759"/>
<feature type="region of interest" description="Disordered" evidence="1">
    <location>
        <begin position="70"/>
        <end position="141"/>
    </location>
</feature>
<reference evidence="2 3" key="1">
    <citation type="journal article" date="2020" name="ISME J.">
        <title>Uncovering the hidden diversity of litter-decomposition mechanisms in mushroom-forming fungi.</title>
        <authorList>
            <person name="Floudas D."/>
            <person name="Bentzer J."/>
            <person name="Ahren D."/>
            <person name="Johansson T."/>
            <person name="Persson P."/>
            <person name="Tunlid A."/>
        </authorList>
    </citation>
    <scope>NUCLEOTIDE SEQUENCE [LARGE SCALE GENOMIC DNA]</scope>
    <source>
        <strain evidence="2 3">CBS 175.51</strain>
    </source>
</reference>
<organism evidence="2 3">
    <name type="scientific">Ephemerocybe angulata</name>
    <dbReference type="NCBI Taxonomy" id="980116"/>
    <lineage>
        <taxon>Eukaryota</taxon>
        <taxon>Fungi</taxon>
        <taxon>Dikarya</taxon>
        <taxon>Basidiomycota</taxon>
        <taxon>Agaricomycotina</taxon>
        <taxon>Agaricomycetes</taxon>
        <taxon>Agaricomycetidae</taxon>
        <taxon>Agaricales</taxon>
        <taxon>Agaricineae</taxon>
        <taxon>Psathyrellaceae</taxon>
        <taxon>Ephemerocybe</taxon>
    </lineage>
</organism>
<feature type="compositionally biased region" description="Low complexity" evidence="1">
    <location>
        <begin position="612"/>
        <end position="624"/>
    </location>
</feature>
<feature type="compositionally biased region" description="Basic and acidic residues" evidence="1">
    <location>
        <begin position="856"/>
        <end position="889"/>
    </location>
</feature>
<evidence type="ECO:0000256" key="1">
    <source>
        <dbReference type="SAM" id="MobiDB-lite"/>
    </source>
</evidence>
<feature type="compositionally biased region" description="Basic and acidic residues" evidence="1">
    <location>
        <begin position="1037"/>
        <end position="1049"/>
    </location>
</feature>
<keyword evidence="3" id="KW-1185">Reference proteome</keyword>
<feature type="region of interest" description="Disordered" evidence="1">
    <location>
        <begin position="601"/>
        <end position="755"/>
    </location>
</feature>
<dbReference type="EMBL" id="JAACJK010000005">
    <property type="protein sequence ID" value="KAF5339980.1"/>
    <property type="molecule type" value="Genomic_DNA"/>
</dbReference>
<feature type="compositionally biased region" description="Basic residues" evidence="1">
    <location>
        <begin position="648"/>
        <end position="667"/>
    </location>
</feature>
<feature type="compositionally biased region" description="Basic and acidic residues" evidence="1">
    <location>
        <begin position="711"/>
        <end position="728"/>
    </location>
</feature>
<feature type="region of interest" description="Disordered" evidence="1">
    <location>
        <begin position="934"/>
        <end position="960"/>
    </location>
</feature>
<accession>A0A8H5CE01</accession>
<feature type="compositionally biased region" description="Polar residues" evidence="1">
    <location>
        <begin position="73"/>
        <end position="83"/>
    </location>
</feature>
<feature type="compositionally biased region" description="Basic and acidic residues" evidence="1">
    <location>
        <begin position="682"/>
        <end position="698"/>
    </location>
</feature>
<comment type="caution">
    <text evidence="2">The sequence shown here is derived from an EMBL/GenBank/DDBJ whole genome shotgun (WGS) entry which is preliminary data.</text>
</comment>